<protein>
    <submittedName>
        <fullName evidence="8">Radical SAM protein</fullName>
    </submittedName>
</protein>
<dbReference type="InterPro" id="IPR058240">
    <property type="entry name" value="rSAM_sf"/>
</dbReference>
<feature type="domain" description="Radical SAM core" evidence="7">
    <location>
        <begin position="78"/>
        <end position="194"/>
    </location>
</feature>
<comment type="similarity">
    <text evidence="6">Belongs to the radical SAM superfamily. Anaerobic sulfatase-maturating enzyme family.</text>
</comment>
<evidence type="ECO:0000256" key="1">
    <source>
        <dbReference type="ARBA" id="ARBA00001966"/>
    </source>
</evidence>
<dbReference type="AlphaFoldDB" id="A0A4D7BBZ3"/>
<dbReference type="Proteomes" id="UP000298781">
    <property type="component" value="Chromosome"/>
</dbReference>
<evidence type="ECO:0000313" key="8">
    <source>
        <dbReference type="EMBL" id="QCI65527.1"/>
    </source>
</evidence>
<evidence type="ECO:0000256" key="4">
    <source>
        <dbReference type="ARBA" id="ARBA00023004"/>
    </source>
</evidence>
<dbReference type="RefSeq" id="WP_136960973.1">
    <property type="nucleotide sequence ID" value="NZ_CP039690.1"/>
</dbReference>
<dbReference type="InterPro" id="IPR023867">
    <property type="entry name" value="Sulphatase_maturase_rSAM"/>
</dbReference>
<keyword evidence="9" id="KW-1185">Reference proteome</keyword>
<evidence type="ECO:0000313" key="9">
    <source>
        <dbReference type="Proteomes" id="UP000298781"/>
    </source>
</evidence>
<keyword evidence="3" id="KW-0479">Metal-binding</keyword>
<gene>
    <name evidence="8" type="ORF">E8M01_15725</name>
</gene>
<reference evidence="8 9" key="1">
    <citation type="submission" date="2019-04" db="EMBL/GenBank/DDBJ databases">
        <title>Phreatobacter aquaticus sp. nov.</title>
        <authorList>
            <person name="Choi A."/>
        </authorList>
    </citation>
    <scope>NUCLEOTIDE SEQUENCE [LARGE SCALE GENOMIC DNA]</scope>
    <source>
        <strain evidence="8 9">KCTC 52518</strain>
    </source>
</reference>
<dbReference type="InterPro" id="IPR023885">
    <property type="entry name" value="4Fe4S-binding_SPASM_dom"/>
</dbReference>
<dbReference type="OrthoDB" id="9808591at2"/>
<comment type="cofactor">
    <cofactor evidence="1">
        <name>[4Fe-4S] cluster</name>
        <dbReference type="ChEBI" id="CHEBI:49883"/>
    </cofactor>
</comment>
<dbReference type="GO" id="GO:0051536">
    <property type="term" value="F:iron-sulfur cluster binding"/>
    <property type="evidence" value="ECO:0007669"/>
    <property type="project" value="UniProtKB-KW"/>
</dbReference>
<dbReference type="InterPro" id="IPR007197">
    <property type="entry name" value="rSAM"/>
</dbReference>
<dbReference type="SUPFAM" id="SSF102114">
    <property type="entry name" value="Radical SAM enzymes"/>
    <property type="match status" value="1"/>
</dbReference>
<dbReference type="GO" id="GO:0046872">
    <property type="term" value="F:metal ion binding"/>
    <property type="evidence" value="ECO:0007669"/>
    <property type="project" value="UniProtKB-KW"/>
</dbReference>
<proteinExistence type="inferred from homology"/>
<dbReference type="CDD" id="cd01335">
    <property type="entry name" value="Radical_SAM"/>
    <property type="match status" value="1"/>
</dbReference>
<evidence type="ECO:0000256" key="2">
    <source>
        <dbReference type="ARBA" id="ARBA00022691"/>
    </source>
</evidence>
<evidence type="ECO:0000256" key="5">
    <source>
        <dbReference type="ARBA" id="ARBA00023014"/>
    </source>
</evidence>
<dbReference type="InterPro" id="IPR013785">
    <property type="entry name" value="Aldolase_TIM"/>
</dbReference>
<organism evidence="8 9">
    <name type="scientific">Phreatobacter stygius</name>
    <dbReference type="NCBI Taxonomy" id="1940610"/>
    <lineage>
        <taxon>Bacteria</taxon>
        <taxon>Pseudomonadati</taxon>
        <taxon>Pseudomonadota</taxon>
        <taxon>Alphaproteobacteria</taxon>
        <taxon>Hyphomicrobiales</taxon>
        <taxon>Phreatobacteraceae</taxon>
        <taxon>Phreatobacter</taxon>
    </lineage>
</organism>
<dbReference type="PANTHER" id="PTHR43273">
    <property type="entry name" value="ANAEROBIC SULFATASE-MATURATING ENZYME HOMOLOG ASLB-RELATED"/>
    <property type="match status" value="1"/>
</dbReference>
<dbReference type="KEGG" id="pstg:E8M01_15725"/>
<name>A0A4D7BBZ3_9HYPH</name>
<dbReference type="EMBL" id="CP039690">
    <property type="protein sequence ID" value="QCI65527.1"/>
    <property type="molecule type" value="Genomic_DNA"/>
</dbReference>
<dbReference type="GO" id="GO:0016491">
    <property type="term" value="F:oxidoreductase activity"/>
    <property type="evidence" value="ECO:0007669"/>
    <property type="project" value="InterPro"/>
</dbReference>
<dbReference type="SFLD" id="SFLDS00029">
    <property type="entry name" value="Radical_SAM"/>
    <property type="match status" value="1"/>
</dbReference>
<keyword evidence="4" id="KW-0408">Iron</keyword>
<dbReference type="Pfam" id="PF04055">
    <property type="entry name" value="Radical_SAM"/>
    <property type="match status" value="1"/>
</dbReference>
<keyword evidence="5" id="KW-0411">Iron-sulfur</keyword>
<dbReference type="NCBIfam" id="TIGR04085">
    <property type="entry name" value="rSAM_more_4Fe4S"/>
    <property type="match status" value="1"/>
</dbReference>
<accession>A0A4D7BBZ3</accession>
<dbReference type="PANTHER" id="PTHR43273:SF3">
    <property type="entry name" value="ANAEROBIC SULFATASE-MATURATING ENZYME HOMOLOG ASLB-RELATED"/>
    <property type="match status" value="1"/>
</dbReference>
<evidence type="ECO:0000256" key="3">
    <source>
        <dbReference type="ARBA" id="ARBA00022723"/>
    </source>
</evidence>
<evidence type="ECO:0000256" key="6">
    <source>
        <dbReference type="ARBA" id="ARBA00023601"/>
    </source>
</evidence>
<evidence type="ECO:0000259" key="7">
    <source>
        <dbReference type="Pfam" id="PF04055"/>
    </source>
</evidence>
<dbReference type="Gene3D" id="3.20.20.70">
    <property type="entry name" value="Aldolase class I"/>
    <property type="match status" value="1"/>
</dbReference>
<keyword evidence="2" id="KW-0949">S-adenosyl-L-methionine</keyword>
<sequence length="436" mass="48318">MFSIHAMDKAGRQRTFGYDQHTSRLTDERGDLVVQPGSPIHTMSGVSPPGAWPVPLGPLTPDEPGRKSAAPRRLKIQLGLGCNYGCSYCLQGQQKGTAEKTSTRDAEIFLAQLDRWLDPSSLTRIEFWGGEPLLYWHKIEVLAPALRARFPQAEFGTVTNGSREGDKPLMTRERLDRMREWGFHFAISHDGPGQGIRGPDPLDDPEVLDLWRYAADTFGHRLSINAVLTPVSSDPVAVTTWLRKRLDRPELVVSFEGVVHEYNEGDPTSRFSPAQLAELTSRVVDGVMTGALTKVPAFQRKVRDCMNSILRQRPSSVLGQKCGMDREDQLAVDLLGNVGTCQNVSTKGPHRIGHVMAMDKVRLNTSWRWSARKECPTCPVLQLCQGACMYQTGDGWVSSCNAEFAYNMAFLIVAVQLLTGTRVVSLDGPALRPQYA</sequence>